<dbReference type="SUPFAM" id="SSF52172">
    <property type="entry name" value="CheY-like"/>
    <property type="match status" value="1"/>
</dbReference>
<comment type="caution">
    <text evidence="1">Lacks conserved residue(s) required for the propagation of feature annotation.</text>
</comment>
<evidence type="ECO:0000259" key="2">
    <source>
        <dbReference type="PROSITE" id="PS50110"/>
    </source>
</evidence>
<evidence type="ECO:0000313" key="3">
    <source>
        <dbReference type="EMBL" id="TXK82827.1"/>
    </source>
</evidence>
<evidence type="ECO:0000256" key="1">
    <source>
        <dbReference type="PROSITE-ProRule" id="PRU00169"/>
    </source>
</evidence>
<name>A0A5C8M0Z2_9GAMM</name>
<dbReference type="GO" id="GO:0003677">
    <property type="term" value="F:DNA binding"/>
    <property type="evidence" value="ECO:0007669"/>
    <property type="project" value="InterPro"/>
</dbReference>
<dbReference type="InterPro" id="IPR009061">
    <property type="entry name" value="DNA-bd_dom_put_sf"/>
</dbReference>
<dbReference type="GO" id="GO:0000160">
    <property type="term" value="P:phosphorelay signal transduction system"/>
    <property type="evidence" value="ECO:0007669"/>
    <property type="project" value="InterPro"/>
</dbReference>
<dbReference type="AlphaFoldDB" id="A0A5C8M0Z2"/>
<evidence type="ECO:0000313" key="4">
    <source>
        <dbReference type="Proteomes" id="UP000321814"/>
    </source>
</evidence>
<dbReference type="InterPro" id="IPR010093">
    <property type="entry name" value="SinI_DNA-bd"/>
</dbReference>
<proteinExistence type="predicted"/>
<protein>
    <submittedName>
        <fullName evidence="3">Helix-turn-helix domain-containing protein</fullName>
    </submittedName>
</protein>
<sequence>MSEQHQLLSTRQAATLLGVSVRTIQLWVEQGLLSAWKTPGGHRRIVQESLLGLLHKRQKSPPLTHLLCVDLDADFFKLIQALCKQWHFPIELKYARNAVEALLMMGEHKPELVMMMADQPGIDLPMLLNELTQHQVKLALLCAEDPEPKLSIDIIWLHLPFDPSQFKAELQKLLFARLQQAS</sequence>
<dbReference type="GO" id="GO:0006355">
    <property type="term" value="P:regulation of DNA-templated transcription"/>
    <property type="evidence" value="ECO:0007669"/>
    <property type="project" value="InterPro"/>
</dbReference>
<dbReference type="Pfam" id="PF12728">
    <property type="entry name" value="HTH_17"/>
    <property type="match status" value="1"/>
</dbReference>
<organism evidence="3 4">
    <name type="scientific">Rheinheimera tangshanensis</name>
    <dbReference type="NCBI Taxonomy" id="400153"/>
    <lineage>
        <taxon>Bacteria</taxon>
        <taxon>Pseudomonadati</taxon>
        <taxon>Pseudomonadota</taxon>
        <taxon>Gammaproteobacteria</taxon>
        <taxon>Chromatiales</taxon>
        <taxon>Chromatiaceae</taxon>
        <taxon>Rheinheimera</taxon>
    </lineage>
</organism>
<accession>A0A5C8M0Z2</accession>
<dbReference type="InterPro" id="IPR011006">
    <property type="entry name" value="CheY-like_superfamily"/>
</dbReference>
<feature type="domain" description="Response regulatory" evidence="2">
    <location>
        <begin position="65"/>
        <end position="174"/>
    </location>
</feature>
<dbReference type="Gene3D" id="1.10.1660.10">
    <property type="match status" value="1"/>
</dbReference>
<dbReference type="InterPro" id="IPR001789">
    <property type="entry name" value="Sig_transdc_resp-reg_receiver"/>
</dbReference>
<dbReference type="SUPFAM" id="SSF46955">
    <property type="entry name" value="Putative DNA-binding domain"/>
    <property type="match status" value="1"/>
</dbReference>
<reference evidence="3 4" key="1">
    <citation type="submission" date="2019-08" db="EMBL/GenBank/DDBJ databases">
        <title>Draft genome analysis of Rheinheimera tangshanensis isolated from the roots of fresh rice plants (Oryza sativa).</title>
        <authorList>
            <person name="Yu Q."/>
            <person name="Qi Y."/>
            <person name="Zhang H."/>
            <person name="Pu J."/>
        </authorList>
    </citation>
    <scope>NUCLEOTIDE SEQUENCE [LARGE SCALE GENOMIC DNA]</scope>
    <source>
        <strain evidence="3 4">JA3-B52</strain>
    </source>
</reference>
<dbReference type="Proteomes" id="UP000321814">
    <property type="component" value="Unassembled WGS sequence"/>
</dbReference>
<dbReference type="NCBIfam" id="TIGR01764">
    <property type="entry name" value="excise"/>
    <property type="match status" value="1"/>
</dbReference>
<dbReference type="OrthoDB" id="5703386at2"/>
<dbReference type="RefSeq" id="WP_147902777.1">
    <property type="nucleotide sequence ID" value="NZ_BAAAGC010000002.1"/>
</dbReference>
<gene>
    <name evidence="3" type="ORF">FU839_00610</name>
</gene>
<keyword evidence="4" id="KW-1185">Reference proteome</keyword>
<dbReference type="PROSITE" id="PS50110">
    <property type="entry name" value="RESPONSE_REGULATORY"/>
    <property type="match status" value="1"/>
</dbReference>
<dbReference type="CDD" id="cd04762">
    <property type="entry name" value="HTH_MerR-trunc"/>
    <property type="match status" value="1"/>
</dbReference>
<comment type="caution">
    <text evidence="3">The sequence shown here is derived from an EMBL/GenBank/DDBJ whole genome shotgun (WGS) entry which is preliminary data.</text>
</comment>
<dbReference type="Gene3D" id="3.40.50.2300">
    <property type="match status" value="1"/>
</dbReference>
<dbReference type="EMBL" id="VRLR01000001">
    <property type="protein sequence ID" value="TXK82827.1"/>
    <property type="molecule type" value="Genomic_DNA"/>
</dbReference>
<dbReference type="InterPro" id="IPR041657">
    <property type="entry name" value="HTH_17"/>
</dbReference>